<keyword evidence="7" id="KW-0472">Membrane</keyword>
<protein>
    <recommendedName>
        <fullName evidence="6">DNA-directed RNA polymerase subunit</fullName>
        <ecNumber evidence="6">2.7.7.6</ecNumber>
    </recommendedName>
</protein>
<organism evidence="9 10">
    <name type="scientific">Antrodiella citrinella</name>
    <dbReference type="NCBI Taxonomy" id="2447956"/>
    <lineage>
        <taxon>Eukaryota</taxon>
        <taxon>Fungi</taxon>
        <taxon>Dikarya</taxon>
        <taxon>Basidiomycota</taxon>
        <taxon>Agaricomycotina</taxon>
        <taxon>Agaricomycetes</taxon>
        <taxon>Polyporales</taxon>
        <taxon>Steccherinaceae</taxon>
        <taxon>Antrodiella</taxon>
    </lineage>
</organism>
<dbReference type="InterPro" id="IPR038120">
    <property type="entry name" value="Rpb1_funnel_sf"/>
</dbReference>
<comment type="caution">
    <text evidence="9">The sequence shown here is derived from an EMBL/GenBank/DDBJ whole genome shotgun (WGS) entry which is preliminary data.</text>
</comment>
<dbReference type="InterPro" id="IPR007080">
    <property type="entry name" value="RNA_pol_Rpb1_1"/>
</dbReference>
<evidence type="ECO:0000313" key="10">
    <source>
        <dbReference type="Proteomes" id="UP000308730"/>
    </source>
</evidence>
<keyword evidence="7" id="KW-0812">Transmembrane</keyword>
<comment type="catalytic activity">
    <reaction evidence="6">
        <text>RNA(n) + a ribonucleoside 5'-triphosphate = RNA(n+1) + diphosphate</text>
        <dbReference type="Rhea" id="RHEA:21248"/>
        <dbReference type="Rhea" id="RHEA-COMP:14527"/>
        <dbReference type="Rhea" id="RHEA-COMP:17342"/>
        <dbReference type="ChEBI" id="CHEBI:33019"/>
        <dbReference type="ChEBI" id="CHEBI:61557"/>
        <dbReference type="ChEBI" id="CHEBI:140395"/>
        <dbReference type="EC" id="2.7.7.6"/>
    </reaction>
</comment>
<name>A0A4S4M3A8_9APHY</name>
<feature type="transmembrane region" description="Helical" evidence="7">
    <location>
        <begin position="67"/>
        <end position="87"/>
    </location>
</feature>
<dbReference type="Gene3D" id="6.20.50.80">
    <property type="match status" value="1"/>
</dbReference>
<dbReference type="InterPro" id="IPR007066">
    <property type="entry name" value="RNA_pol_Rpb1_3"/>
</dbReference>
<dbReference type="GO" id="GO:0005665">
    <property type="term" value="C:RNA polymerase II, core complex"/>
    <property type="evidence" value="ECO:0007669"/>
    <property type="project" value="TreeGrafter"/>
</dbReference>
<comment type="function">
    <text evidence="6">DNA-dependent RNA polymerase catalyzes the transcription of DNA into RNA using the four ribonucleoside triphosphates as substrates.</text>
</comment>
<dbReference type="Pfam" id="PF04997">
    <property type="entry name" value="RNA_pol_Rpb1_1"/>
    <property type="match status" value="1"/>
</dbReference>
<gene>
    <name evidence="9" type="ORF">EUX98_g8728</name>
</gene>
<dbReference type="GO" id="GO:0006351">
    <property type="term" value="P:DNA-templated transcription"/>
    <property type="evidence" value="ECO:0007669"/>
    <property type="project" value="InterPro"/>
</dbReference>
<dbReference type="InterPro" id="IPR044893">
    <property type="entry name" value="RNA_pol_Rpb1_clamp_domain"/>
</dbReference>
<feature type="domain" description="RNA polymerase N-terminal" evidence="8">
    <location>
        <begin position="155"/>
        <end position="354"/>
    </location>
</feature>
<evidence type="ECO:0000256" key="1">
    <source>
        <dbReference type="ARBA" id="ARBA00006460"/>
    </source>
</evidence>
<dbReference type="InterPro" id="IPR007075">
    <property type="entry name" value="RNA_pol_Rpb1_6"/>
</dbReference>
<dbReference type="Proteomes" id="UP000308730">
    <property type="component" value="Unassembled WGS sequence"/>
</dbReference>
<evidence type="ECO:0000256" key="7">
    <source>
        <dbReference type="SAM" id="Phobius"/>
    </source>
</evidence>
<evidence type="ECO:0000256" key="4">
    <source>
        <dbReference type="ARBA" id="ARBA00022695"/>
    </source>
</evidence>
<evidence type="ECO:0000256" key="2">
    <source>
        <dbReference type="ARBA" id="ARBA00022478"/>
    </source>
</evidence>
<dbReference type="Gene3D" id="1.10.132.30">
    <property type="match status" value="1"/>
</dbReference>
<keyword evidence="2 6" id="KW-0240">DNA-directed RNA polymerase</keyword>
<dbReference type="Gene3D" id="4.10.860.120">
    <property type="entry name" value="RNA polymerase II, clamp domain"/>
    <property type="match status" value="1"/>
</dbReference>
<dbReference type="Pfam" id="PF04992">
    <property type="entry name" value="RNA_pol_Rpb1_6"/>
    <property type="match status" value="1"/>
</dbReference>
<evidence type="ECO:0000256" key="3">
    <source>
        <dbReference type="ARBA" id="ARBA00022679"/>
    </source>
</evidence>
<dbReference type="SUPFAM" id="SSF64484">
    <property type="entry name" value="beta and beta-prime subunits of DNA dependent RNA-polymerase"/>
    <property type="match status" value="2"/>
</dbReference>
<keyword evidence="3 6" id="KW-0808">Transferase</keyword>
<keyword evidence="4 6" id="KW-0548">Nucleotidyltransferase</keyword>
<dbReference type="PANTHER" id="PTHR19376">
    <property type="entry name" value="DNA-DIRECTED RNA POLYMERASE"/>
    <property type="match status" value="1"/>
</dbReference>
<dbReference type="InterPro" id="IPR007083">
    <property type="entry name" value="RNA_pol_Rpb1_4"/>
</dbReference>
<accession>A0A4S4M3A8</accession>
<dbReference type="GO" id="GO:0003899">
    <property type="term" value="F:DNA-directed RNA polymerase activity"/>
    <property type="evidence" value="ECO:0007669"/>
    <property type="project" value="UniProtKB-EC"/>
</dbReference>
<keyword evidence="7" id="KW-1133">Transmembrane helix</keyword>
<dbReference type="InterPro" id="IPR045867">
    <property type="entry name" value="DNA-dir_RpoC_beta_prime"/>
</dbReference>
<dbReference type="InterPro" id="IPR042102">
    <property type="entry name" value="RNA_pol_Rpb1_3_sf"/>
</dbReference>
<keyword evidence="10" id="KW-1185">Reference proteome</keyword>
<sequence>MVVEMNIHVPQSEETRAELSQIAWVPRQIISPQANKLVMGIVQDTLCGVRKFTLRDRFLDWNQVQNIFLEIIFGIIDVGVVVNYWLFHNGFSIGIGDGLKLFVQYKRLKDEDEESKSLQPDKRLFPPHEVYTTLKKISDSDLHLLGLSDEYACPEWMILTVMPVPPPPVCPSIAVDGGAMRSEDDLTYKLGDIIKASANVLRCEQEGAPAHVITEFEQLLQFHVATYMDNDIAGIPQALQKSGRPVKAIRARLKGKEGRLRGNLIGKRVEFSARTVITGDPNLELDELNLARDQNSQYMQKNLKEDNNVKQIVVAGSKGSFINILQMSVCVGQQIVEGRRIPFSFCHCTLPHFTKDDFSPEVRGFVENSCGVMPRKYEFFFHTGYIQRRLVEALEDVMVCYDGTIRNSLRDLIQFVYGEDGMDGAFIERQSIETFALNHRDFEHDYRVDVTDPTGGFCPVFCKSGWTILPQTFKTSWTKSLPNSPRTGLCYDLRGFIFLRQDPSTPRYLPVNLHRVVQNTIQIFHIDRRKSNDLEPAYIIDSVRELCERLVVVRGTDFLSREALTNATLLFHMHLRVTLATHRVLHTTTHGIFQE</sequence>
<evidence type="ECO:0000256" key="6">
    <source>
        <dbReference type="RuleBase" id="RU004279"/>
    </source>
</evidence>
<evidence type="ECO:0000259" key="8">
    <source>
        <dbReference type="SMART" id="SM00663"/>
    </source>
</evidence>
<dbReference type="EC" id="2.7.7.6" evidence="6"/>
<keyword evidence="5 6" id="KW-0804">Transcription</keyword>
<proteinExistence type="inferred from homology"/>
<dbReference type="InterPro" id="IPR006592">
    <property type="entry name" value="RNA_pol_N"/>
</dbReference>
<reference evidence="9 10" key="1">
    <citation type="submission" date="2019-02" db="EMBL/GenBank/DDBJ databases">
        <title>Genome sequencing of the rare red list fungi Antrodiella citrinella (Flaviporus citrinellus).</title>
        <authorList>
            <person name="Buettner E."/>
            <person name="Kellner H."/>
        </authorList>
    </citation>
    <scope>NUCLEOTIDE SEQUENCE [LARGE SCALE GENOMIC DNA]</scope>
    <source>
        <strain evidence="9 10">DSM 108506</strain>
    </source>
</reference>
<evidence type="ECO:0000256" key="5">
    <source>
        <dbReference type="ARBA" id="ARBA00023163"/>
    </source>
</evidence>
<dbReference type="Pfam" id="PF04983">
    <property type="entry name" value="RNA_pol_Rpb1_3"/>
    <property type="match status" value="1"/>
</dbReference>
<dbReference type="OrthoDB" id="3262706at2759"/>
<dbReference type="Gene3D" id="1.10.274.100">
    <property type="entry name" value="RNA polymerase Rpb1, domain 3"/>
    <property type="match status" value="1"/>
</dbReference>
<dbReference type="PANTHER" id="PTHR19376:SF37">
    <property type="entry name" value="DNA-DIRECTED RNA POLYMERASE II SUBUNIT RPB1"/>
    <property type="match status" value="1"/>
</dbReference>
<evidence type="ECO:0000313" key="9">
    <source>
        <dbReference type="EMBL" id="THH19636.1"/>
    </source>
</evidence>
<dbReference type="Pfam" id="PF05000">
    <property type="entry name" value="RNA_pol_Rpb1_4"/>
    <property type="match status" value="1"/>
</dbReference>
<dbReference type="AlphaFoldDB" id="A0A4S4M3A8"/>
<dbReference type="GO" id="GO:0003677">
    <property type="term" value="F:DNA binding"/>
    <property type="evidence" value="ECO:0007669"/>
    <property type="project" value="InterPro"/>
</dbReference>
<comment type="similarity">
    <text evidence="1 6">Belongs to the RNA polymerase beta' chain family.</text>
</comment>
<dbReference type="SMART" id="SM00663">
    <property type="entry name" value="RPOLA_N"/>
    <property type="match status" value="1"/>
</dbReference>
<dbReference type="EMBL" id="SGPM01000527">
    <property type="protein sequence ID" value="THH19636.1"/>
    <property type="molecule type" value="Genomic_DNA"/>
</dbReference>